<dbReference type="STRING" id="1173020.Cha6605_2017"/>
<dbReference type="PROSITE" id="PS50943">
    <property type="entry name" value="HTH_CROC1"/>
    <property type="match status" value="1"/>
</dbReference>
<name>K9UEN8_CHAP6</name>
<dbReference type="AlphaFoldDB" id="K9UEN8"/>
<dbReference type="RefSeq" id="WP_015159282.1">
    <property type="nucleotide sequence ID" value="NC_019697.1"/>
</dbReference>
<dbReference type="EMBL" id="CP003600">
    <property type="protein sequence ID" value="AFY93118.1"/>
    <property type="molecule type" value="Genomic_DNA"/>
</dbReference>
<proteinExistence type="predicted"/>
<dbReference type="InterPro" id="IPR001387">
    <property type="entry name" value="Cro/C1-type_HTH"/>
</dbReference>
<dbReference type="InterPro" id="IPR010982">
    <property type="entry name" value="Lambda_DNA-bd_dom_sf"/>
</dbReference>
<keyword evidence="3" id="KW-1185">Reference proteome</keyword>
<organism evidence="2 3">
    <name type="scientific">Chamaesiphon minutus (strain ATCC 27169 / PCC 6605)</name>
    <dbReference type="NCBI Taxonomy" id="1173020"/>
    <lineage>
        <taxon>Bacteria</taxon>
        <taxon>Bacillati</taxon>
        <taxon>Cyanobacteriota</taxon>
        <taxon>Cyanophyceae</taxon>
        <taxon>Gomontiellales</taxon>
        <taxon>Chamaesiphonaceae</taxon>
        <taxon>Chamaesiphon</taxon>
    </lineage>
</organism>
<dbReference type="OrthoDB" id="884972at2"/>
<dbReference type="SUPFAM" id="SSF47413">
    <property type="entry name" value="lambda repressor-like DNA-binding domains"/>
    <property type="match status" value="1"/>
</dbReference>
<protein>
    <recommendedName>
        <fullName evidence="1">HTH cro/C1-type domain-containing protein</fullName>
    </recommendedName>
</protein>
<dbReference type="eggNOG" id="COG1396">
    <property type="taxonomic scope" value="Bacteria"/>
</dbReference>
<accession>K9UEN8</accession>
<dbReference type="Gene3D" id="1.10.260.40">
    <property type="entry name" value="lambda repressor-like DNA-binding domains"/>
    <property type="match status" value="1"/>
</dbReference>
<evidence type="ECO:0000313" key="3">
    <source>
        <dbReference type="Proteomes" id="UP000010366"/>
    </source>
</evidence>
<dbReference type="HOGENOM" id="CLU_1649096_0_0_3"/>
<gene>
    <name evidence="2" type="ORF">Cha6605_2017</name>
</gene>
<dbReference type="Proteomes" id="UP000010366">
    <property type="component" value="Chromosome"/>
</dbReference>
<dbReference type="KEGG" id="cmp:Cha6605_2017"/>
<feature type="domain" description="HTH cro/C1-type" evidence="1">
    <location>
        <begin position="23"/>
        <end position="66"/>
    </location>
</feature>
<reference evidence="2 3" key="1">
    <citation type="submission" date="2012-05" db="EMBL/GenBank/DDBJ databases">
        <title>Finished chromosome of genome of Chamaesiphon sp. PCC 6605.</title>
        <authorList>
            <consortium name="US DOE Joint Genome Institute"/>
            <person name="Gugger M."/>
            <person name="Coursin T."/>
            <person name="Rippka R."/>
            <person name="Tandeau De Marsac N."/>
            <person name="Huntemann M."/>
            <person name="Wei C.-L."/>
            <person name="Han J."/>
            <person name="Detter J.C."/>
            <person name="Han C."/>
            <person name="Tapia R."/>
            <person name="Chen A."/>
            <person name="Kyrpides N."/>
            <person name="Mavromatis K."/>
            <person name="Markowitz V."/>
            <person name="Szeto E."/>
            <person name="Ivanova N."/>
            <person name="Pagani I."/>
            <person name="Pati A."/>
            <person name="Goodwin L."/>
            <person name="Nordberg H.P."/>
            <person name="Cantor M.N."/>
            <person name="Hua S.X."/>
            <person name="Woyke T."/>
            <person name="Kerfeld C.A."/>
        </authorList>
    </citation>
    <scope>NUCLEOTIDE SEQUENCE [LARGE SCALE GENOMIC DNA]</scope>
    <source>
        <strain evidence="3">ATCC 27169 / PCC 6605</strain>
    </source>
</reference>
<dbReference type="GO" id="GO:0003677">
    <property type="term" value="F:DNA binding"/>
    <property type="evidence" value="ECO:0007669"/>
    <property type="project" value="InterPro"/>
</dbReference>
<sequence>MTNYLDIEQLASLTRSKRGKRGLKEVAREAGISSPSAIYRVENCKVPDMATFQALCDWLNMPPTDLVENYSPGEKLHSREREHNTFAVTKLETATRLTGEEMSELLGIDPEVRRSSLGTELAIRVLNGLRERGLSGQWYWCKYEQIYLKRSEYPIQIDRS</sequence>
<evidence type="ECO:0000259" key="1">
    <source>
        <dbReference type="PROSITE" id="PS50943"/>
    </source>
</evidence>
<evidence type="ECO:0000313" key="2">
    <source>
        <dbReference type="EMBL" id="AFY93118.1"/>
    </source>
</evidence>